<feature type="transmembrane region" description="Helical" evidence="8">
    <location>
        <begin position="166"/>
        <end position="186"/>
    </location>
</feature>
<dbReference type="GO" id="GO:1903785">
    <property type="term" value="P:L-valine transmembrane transport"/>
    <property type="evidence" value="ECO:0007669"/>
    <property type="project" value="TreeGrafter"/>
</dbReference>
<dbReference type="RefSeq" id="WP_200759257.1">
    <property type="nucleotide sequence ID" value="NZ_AP023366.1"/>
</dbReference>
<dbReference type="GO" id="GO:0005886">
    <property type="term" value="C:plasma membrane"/>
    <property type="evidence" value="ECO:0007669"/>
    <property type="project" value="UniProtKB-SubCell"/>
</dbReference>
<dbReference type="InterPro" id="IPR011606">
    <property type="entry name" value="Brnchd-chn_aa_trnsp_permease"/>
</dbReference>
<keyword evidence="5 8" id="KW-0812">Transmembrane</keyword>
<evidence type="ECO:0000256" key="4">
    <source>
        <dbReference type="ARBA" id="ARBA00022475"/>
    </source>
</evidence>
<dbReference type="Pfam" id="PF03591">
    <property type="entry name" value="AzlC"/>
    <property type="match status" value="1"/>
</dbReference>
<gene>
    <name evidence="9" type="ORF">skT53_00770</name>
</gene>
<proteinExistence type="inferred from homology"/>
<evidence type="ECO:0000313" key="9">
    <source>
        <dbReference type="EMBL" id="BCJ85092.1"/>
    </source>
</evidence>
<dbReference type="KEGG" id="eff:skT53_00770"/>
<protein>
    <submittedName>
        <fullName evidence="9">Branched-chain amino acid permease</fullName>
    </submittedName>
</protein>
<evidence type="ECO:0000256" key="5">
    <source>
        <dbReference type="ARBA" id="ARBA00022692"/>
    </source>
</evidence>
<evidence type="ECO:0000256" key="6">
    <source>
        <dbReference type="ARBA" id="ARBA00022989"/>
    </source>
</evidence>
<feature type="transmembrane region" description="Helical" evidence="8">
    <location>
        <begin position="193"/>
        <end position="211"/>
    </location>
</feature>
<dbReference type="AlphaFoldDB" id="A0A7I8D6T2"/>
<organism evidence="9 10">
    <name type="scientific">Effusibacillus dendaii</name>
    <dbReference type="NCBI Taxonomy" id="2743772"/>
    <lineage>
        <taxon>Bacteria</taxon>
        <taxon>Bacillati</taxon>
        <taxon>Bacillota</taxon>
        <taxon>Bacilli</taxon>
        <taxon>Bacillales</taxon>
        <taxon>Alicyclobacillaceae</taxon>
        <taxon>Effusibacillus</taxon>
    </lineage>
</organism>
<keyword evidence="6 8" id="KW-1133">Transmembrane helix</keyword>
<evidence type="ECO:0000313" key="10">
    <source>
        <dbReference type="Proteomes" id="UP000593802"/>
    </source>
</evidence>
<evidence type="ECO:0000256" key="8">
    <source>
        <dbReference type="SAM" id="Phobius"/>
    </source>
</evidence>
<keyword evidence="10" id="KW-1185">Reference proteome</keyword>
<reference evidence="9 10" key="1">
    <citation type="submission" date="2020-08" db="EMBL/GenBank/DDBJ databases">
        <title>Complete Genome Sequence of Effusibacillus dendaii Strain skT53, Isolated from Farmland soil.</title>
        <authorList>
            <person name="Konishi T."/>
            <person name="Kawasaki H."/>
        </authorList>
    </citation>
    <scope>NUCLEOTIDE SEQUENCE [LARGE SCALE GENOMIC DNA]</scope>
    <source>
        <strain evidence="10">skT53</strain>
    </source>
</reference>
<feature type="transmembrane region" description="Helical" evidence="8">
    <location>
        <begin position="217"/>
        <end position="233"/>
    </location>
</feature>
<keyword evidence="7 8" id="KW-0472">Membrane</keyword>
<dbReference type="PANTHER" id="PTHR34979:SF1">
    <property type="entry name" value="INNER MEMBRANE PROTEIN YGAZ"/>
    <property type="match status" value="1"/>
</dbReference>
<dbReference type="Proteomes" id="UP000593802">
    <property type="component" value="Chromosome"/>
</dbReference>
<keyword evidence="4" id="KW-1003">Cell membrane</keyword>
<evidence type="ECO:0000256" key="2">
    <source>
        <dbReference type="ARBA" id="ARBA00010735"/>
    </source>
</evidence>
<evidence type="ECO:0000256" key="7">
    <source>
        <dbReference type="ARBA" id="ARBA00023136"/>
    </source>
</evidence>
<feature type="transmembrane region" description="Helical" evidence="8">
    <location>
        <begin position="137"/>
        <end position="160"/>
    </location>
</feature>
<evidence type="ECO:0000256" key="3">
    <source>
        <dbReference type="ARBA" id="ARBA00022448"/>
    </source>
</evidence>
<sequence>MNLQNNRFLQGTAASVPIAIGYLPIAVTFGVLSTQSGISVFQAVLMSLLVYAGASQFMAVSMWLTGAGLFEIVAATFVLNFRQLIMSMTLMNFLRHLPVRQKSPLSLFITDETFAVTSMNLSHNQSLSESPQASYPYLAGLFGTTYASWVIGTLIGAGLANVIPPSVSAGMSIALYAMFIGLLLPAVRESHKVLLLAVVSMLISWLFSFFMDTGWRIVFATLIASFIGVFLPTKR</sequence>
<comment type="similarity">
    <text evidence="2">Belongs to the AzlC family.</text>
</comment>
<comment type="subcellular location">
    <subcellularLocation>
        <location evidence="1">Cell membrane</location>
        <topology evidence="1">Multi-pass membrane protein</topology>
    </subcellularLocation>
</comment>
<name>A0A7I8D6T2_9BACL</name>
<feature type="transmembrane region" description="Helical" evidence="8">
    <location>
        <begin position="12"/>
        <end position="32"/>
    </location>
</feature>
<evidence type="ECO:0000256" key="1">
    <source>
        <dbReference type="ARBA" id="ARBA00004651"/>
    </source>
</evidence>
<dbReference type="PANTHER" id="PTHR34979">
    <property type="entry name" value="INNER MEMBRANE PROTEIN YGAZ"/>
    <property type="match status" value="1"/>
</dbReference>
<accession>A0A7I8D6T2</accession>
<dbReference type="EMBL" id="AP023366">
    <property type="protein sequence ID" value="BCJ85092.1"/>
    <property type="molecule type" value="Genomic_DNA"/>
</dbReference>
<keyword evidence="3" id="KW-0813">Transport</keyword>